<dbReference type="Proteomes" id="UP000593560">
    <property type="component" value="Unassembled WGS sequence"/>
</dbReference>
<gene>
    <name evidence="2" type="ORF">Gohar_017342</name>
</gene>
<dbReference type="OrthoDB" id="1939491at2759"/>
<evidence type="ECO:0000256" key="1">
    <source>
        <dbReference type="SAM" id="MobiDB-lite"/>
    </source>
</evidence>
<evidence type="ECO:0000313" key="3">
    <source>
        <dbReference type="Proteomes" id="UP000593560"/>
    </source>
</evidence>
<protein>
    <submittedName>
        <fullName evidence="2">Uncharacterized protein</fullName>
    </submittedName>
</protein>
<sequence length="123" mass="13683">MALKEETEVTKRALSRKIEELKGELSVCRAVVDKGVLSNKFESSKPKGKGNGEKDKEGQVENCNDSADNKKQQNGKRKPYSKLKGPLKCFLSEGLHMVRDCPKQSVFSAIQEDNKPKKSTNEA</sequence>
<dbReference type="AlphaFoldDB" id="A0A7J9G601"/>
<feature type="compositionally biased region" description="Basic and acidic residues" evidence="1">
    <location>
        <begin position="42"/>
        <end position="59"/>
    </location>
</feature>
<reference evidence="2 3" key="1">
    <citation type="journal article" date="2019" name="Genome Biol. Evol.">
        <title>Insights into the evolution of the New World diploid cottons (Gossypium, subgenus Houzingenia) based on genome sequencing.</title>
        <authorList>
            <person name="Grover C.E."/>
            <person name="Arick M.A. 2nd"/>
            <person name="Thrash A."/>
            <person name="Conover J.L."/>
            <person name="Sanders W.S."/>
            <person name="Peterson D.G."/>
            <person name="Frelichowski J.E."/>
            <person name="Scheffler J.A."/>
            <person name="Scheffler B.E."/>
            <person name="Wendel J.F."/>
        </authorList>
    </citation>
    <scope>NUCLEOTIDE SEQUENCE [LARGE SCALE GENOMIC DNA]</scope>
    <source>
        <strain evidence="2">0</strain>
        <tissue evidence="2">Leaf</tissue>
    </source>
</reference>
<feature type="region of interest" description="Disordered" evidence="1">
    <location>
        <begin position="39"/>
        <end position="83"/>
    </location>
</feature>
<proteinExistence type="predicted"/>
<keyword evidence="3" id="KW-1185">Reference proteome</keyword>
<name>A0A7J9G601_9ROSI</name>
<dbReference type="EMBL" id="JABFAD010000002">
    <property type="protein sequence ID" value="MBA0792881.1"/>
    <property type="molecule type" value="Genomic_DNA"/>
</dbReference>
<organism evidence="2 3">
    <name type="scientific">Gossypium harknessii</name>
    <dbReference type="NCBI Taxonomy" id="34285"/>
    <lineage>
        <taxon>Eukaryota</taxon>
        <taxon>Viridiplantae</taxon>
        <taxon>Streptophyta</taxon>
        <taxon>Embryophyta</taxon>
        <taxon>Tracheophyta</taxon>
        <taxon>Spermatophyta</taxon>
        <taxon>Magnoliopsida</taxon>
        <taxon>eudicotyledons</taxon>
        <taxon>Gunneridae</taxon>
        <taxon>Pentapetalae</taxon>
        <taxon>rosids</taxon>
        <taxon>malvids</taxon>
        <taxon>Malvales</taxon>
        <taxon>Malvaceae</taxon>
        <taxon>Malvoideae</taxon>
        <taxon>Gossypium</taxon>
    </lineage>
</organism>
<comment type="caution">
    <text evidence="2">The sequence shown here is derived from an EMBL/GenBank/DDBJ whole genome shotgun (WGS) entry which is preliminary data.</text>
</comment>
<accession>A0A7J9G601</accession>
<evidence type="ECO:0000313" key="2">
    <source>
        <dbReference type="EMBL" id="MBA0792881.1"/>
    </source>
</evidence>